<dbReference type="SMART" id="SM00225">
    <property type="entry name" value="BTB"/>
    <property type="match status" value="1"/>
</dbReference>
<dbReference type="InParanoid" id="A0A2J6TKH8"/>
<dbReference type="OrthoDB" id="3525891at2759"/>
<accession>A0A2J6TKH8</accession>
<protein>
    <recommendedName>
        <fullName evidence="2">BTB domain-containing protein</fullName>
    </recommendedName>
</protein>
<dbReference type="SUPFAM" id="SSF54695">
    <property type="entry name" value="POZ domain"/>
    <property type="match status" value="1"/>
</dbReference>
<dbReference type="InterPro" id="IPR011333">
    <property type="entry name" value="SKP1/BTB/POZ_sf"/>
</dbReference>
<dbReference type="EMBL" id="KZ613780">
    <property type="protein sequence ID" value="PMD63506.1"/>
    <property type="molecule type" value="Genomic_DNA"/>
</dbReference>
<dbReference type="PANTHER" id="PTHR47843:SF2">
    <property type="entry name" value="BTB DOMAIN-CONTAINING PROTEIN"/>
    <property type="match status" value="1"/>
</dbReference>
<evidence type="ECO:0000313" key="4">
    <source>
        <dbReference type="Proteomes" id="UP000235371"/>
    </source>
</evidence>
<dbReference type="STRING" id="1095630.A0A2J6TKH8"/>
<dbReference type="Pfam" id="PF00651">
    <property type="entry name" value="BTB"/>
    <property type="match status" value="1"/>
</dbReference>
<evidence type="ECO:0000313" key="3">
    <source>
        <dbReference type="EMBL" id="PMD63506.1"/>
    </source>
</evidence>
<proteinExistence type="predicted"/>
<dbReference type="PROSITE" id="PS50097">
    <property type="entry name" value="BTB"/>
    <property type="match status" value="1"/>
</dbReference>
<dbReference type="CDD" id="cd18186">
    <property type="entry name" value="BTB_POZ_ZBTB_KLHL-like"/>
    <property type="match status" value="1"/>
</dbReference>
<name>A0A2J6TKH8_9HELO</name>
<dbReference type="InterPro" id="IPR000210">
    <property type="entry name" value="BTB/POZ_dom"/>
</dbReference>
<keyword evidence="4" id="KW-1185">Reference proteome</keyword>
<dbReference type="Gene3D" id="3.30.710.10">
    <property type="entry name" value="Potassium Channel Kv1.1, Chain A"/>
    <property type="match status" value="1"/>
</dbReference>
<dbReference type="PANTHER" id="PTHR47843">
    <property type="entry name" value="BTB DOMAIN-CONTAINING PROTEIN-RELATED"/>
    <property type="match status" value="1"/>
</dbReference>
<evidence type="ECO:0000256" key="1">
    <source>
        <dbReference type="SAM" id="MobiDB-lite"/>
    </source>
</evidence>
<dbReference type="RefSeq" id="XP_024740410.1">
    <property type="nucleotide sequence ID" value="XM_024888349.1"/>
</dbReference>
<evidence type="ECO:0000259" key="2">
    <source>
        <dbReference type="PROSITE" id="PS50097"/>
    </source>
</evidence>
<feature type="domain" description="BTB" evidence="2">
    <location>
        <begin position="49"/>
        <end position="120"/>
    </location>
</feature>
<dbReference type="GeneID" id="36596425"/>
<organism evidence="3 4">
    <name type="scientific">Hyaloscypha bicolor E</name>
    <dbReference type="NCBI Taxonomy" id="1095630"/>
    <lineage>
        <taxon>Eukaryota</taxon>
        <taxon>Fungi</taxon>
        <taxon>Dikarya</taxon>
        <taxon>Ascomycota</taxon>
        <taxon>Pezizomycotina</taxon>
        <taxon>Leotiomycetes</taxon>
        <taxon>Helotiales</taxon>
        <taxon>Hyaloscyphaceae</taxon>
        <taxon>Hyaloscypha</taxon>
        <taxon>Hyaloscypha bicolor</taxon>
    </lineage>
</organism>
<feature type="region of interest" description="Disordered" evidence="1">
    <location>
        <begin position="23"/>
        <end position="45"/>
    </location>
</feature>
<sequence length="253" mass="28594">MATELSATAKPLRDPRIRLILRPASSVSSAPTPSVKNRSKPPSLTEPQSIVTILVGGEPEPKRFSVHKETLCYYSPVFNKAFNGVFLEGETQTMTLEDVDASVFGLLVSWLYTGDIATRESRQHDNSFKLYQKPIQLAKLWILGERFLMPRLQNRVVDEIFIAIDVMFDVKIYKSIENETPAELVKSFVQFAYSAGSPTLQRLAVSILGHRCPEKIFMQLIDGLPKEAWLDVAKVLKWGEEMMCVEDFYFAEG</sequence>
<dbReference type="AlphaFoldDB" id="A0A2J6TKH8"/>
<gene>
    <name evidence="3" type="ORF">K444DRAFT_715290</name>
</gene>
<feature type="compositionally biased region" description="Low complexity" evidence="1">
    <location>
        <begin position="23"/>
        <end position="35"/>
    </location>
</feature>
<reference evidence="3 4" key="1">
    <citation type="submission" date="2016-04" db="EMBL/GenBank/DDBJ databases">
        <title>A degradative enzymes factory behind the ericoid mycorrhizal symbiosis.</title>
        <authorList>
            <consortium name="DOE Joint Genome Institute"/>
            <person name="Martino E."/>
            <person name="Morin E."/>
            <person name="Grelet G."/>
            <person name="Kuo A."/>
            <person name="Kohler A."/>
            <person name="Daghino S."/>
            <person name="Barry K."/>
            <person name="Choi C."/>
            <person name="Cichocki N."/>
            <person name="Clum A."/>
            <person name="Copeland A."/>
            <person name="Hainaut M."/>
            <person name="Haridas S."/>
            <person name="Labutti K."/>
            <person name="Lindquist E."/>
            <person name="Lipzen A."/>
            <person name="Khouja H.-R."/>
            <person name="Murat C."/>
            <person name="Ohm R."/>
            <person name="Olson A."/>
            <person name="Spatafora J."/>
            <person name="Veneault-Fourrey C."/>
            <person name="Henrissat B."/>
            <person name="Grigoriev I."/>
            <person name="Martin F."/>
            <person name="Perotto S."/>
        </authorList>
    </citation>
    <scope>NUCLEOTIDE SEQUENCE [LARGE SCALE GENOMIC DNA]</scope>
    <source>
        <strain evidence="3 4">E</strain>
    </source>
</reference>
<dbReference type="Proteomes" id="UP000235371">
    <property type="component" value="Unassembled WGS sequence"/>
</dbReference>